<dbReference type="Proteomes" id="UP000460718">
    <property type="component" value="Unassembled WGS sequence"/>
</dbReference>
<evidence type="ECO:0000256" key="3">
    <source>
        <dbReference type="SAM" id="SignalP"/>
    </source>
</evidence>
<evidence type="ECO:0000313" key="11">
    <source>
        <dbReference type="EMBL" id="KAE9314263.1"/>
    </source>
</evidence>
<proteinExistence type="predicted"/>
<keyword evidence="2" id="KW-0472">Membrane</keyword>
<evidence type="ECO:0000313" key="16">
    <source>
        <dbReference type="Proteomes" id="UP000441208"/>
    </source>
</evidence>
<keyword evidence="12" id="KW-1185">Reference proteome</keyword>
<name>A0A6A4DU13_9STRA</name>
<dbReference type="Proteomes" id="UP000440732">
    <property type="component" value="Unassembled WGS sequence"/>
</dbReference>
<evidence type="ECO:0000313" key="15">
    <source>
        <dbReference type="Proteomes" id="UP000440732"/>
    </source>
</evidence>
<dbReference type="Proteomes" id="UP000476176">
    <property type="component" value="Unassembled WGS sequence"/>
</dbReference>
<evidence type="ECO:0000313" key="5">
    <source>
        <dbReference type="EMBL" id="KAE9117444.1"/>
    </source>
</evidence>
<sequence length="96" mass="10062">MQCLVLVLVELSMIDQAMASQAASNSGASGSSESTSETAVMSHVSGVFSAISVGLVALLAYLALLSYSVLQRRQNTLPPGDKKQFDAPVYINHSTT</sequence>
<dbReference type="EMBL" id="QXFW01000381">
    <property type="protein sequence ID" value="KAE9014101.1"/>
    <property type="molecule type" value="Genomic_DNA"/>
</dbReference>
<evidence type="ECO:0000313" key="4">
    <source>
        <dbReference type="EMBL" id="KAE9014101.1"/>
    </source>
</evidence>
<evidence type="ECO:0000313" key="17">
    <source>
        <dbReference type="Proteomes" id="UP000460718"/>
    </source>
</evidence>
<dbReference type="EMBL" id="QXFX01000393">
    <property type="protein sequence ID" value="KAE9117444.1"/>
    <property type="molecule type" value="Genomic_DNA"/>
</dbReference>
<evidence type="ECO:0000313" key="9">
    <source>
        <dbReference type="EMBL" id="KAE9238465.1"/>
    </source>
</evidence>
<accession>A0A6A4DU13</accession>
<dbReference type="Proteomes" id="UP000437068">
    <property type="component" value="Unassembled WGS sequence"/>
</dbReference>
<dbReference type="EMBL" id="QXGA01000313">
    <property type="protein sequence ID" value="KAE9148039.1"/>
    <property type="molecule type" value="Genomic_DNA"/>
</dbReference>
<evidence type="ECO:0000313" key="8">
    <source>
        <dbReference type="EMBL" id="KAE9228265.1"/>
    </source>
</evidence>
<dbReference type="EMBL" id="QXGD01000140">
    <property type="protein sequence ID" value="KAE9250982.1"/>
    <property type="molecule type" value="Genomic_DNA"/>
</dbReference>
<reference evidence="12 13" key="1">
    <citation type="submission" date="2018-08" db="EMBL/GenBank/DDBJ databases">
        <title>Genomic investigation of the strawberry pathogen Phytophthora fragariae indicates pathogenicity is determined by transcriptional variation in three key races.</title>
        <authorList>
            <person name="Adams T.M."/>
            <person name="Armitage A.D."/>
            <person name="Sobczyk M.K."/>
            <person name="Bates H.J."/>
            <person name="Dunwell J.M."/>
            <person name="Nellist C.F."/>
            <person name="Harrison R.J."/>
        </authorList>
    </citation>
    <scope>NUCLEOTIDE SEQUENCE [LARGE SCALE GENOMIC DNA]</scope>
    <source>
        <strain evidence="11 13">A4</strain>
        <strain evidence="10 14">BC-1</strain>
        <strain evidence="9 18">BC-23</strain>
        <strain evidence="8 12">NOV-27</strain>
        <strain evidence="7 15">NOV-5</strain>
        <strain evidence="6 16">NOV-71</strain>
        <strain evidence="5 19">ONT-3</strain>
        <strain evidence="4 17">SCRP245</strain>
    </source>
</reference>
<evidence type="ECO:0000313" key="13">
    <source>
        <dbReference type="Proteomes" id="UP000437068"/>
    </source>
</evidence>
<dbReference type="EMBL" id="QXGC01000384">
    <property type="protein sequence ID" value="KAE9238465.1"/>
    <property type="molecule type" value="Genomic_DNA"/>
</dbReference>
<feature type="region of interest" description="Disordered" evidence="1">
    <location>
        <begin position="77"/>
        <end position="96"/>
    </location>
</feature>
<evidence type="ECO:0000313" key="14">
    <source>
        <dbReference type="Proteomes" id="UP000440367"/>
    </source>
</evidence>
<evidence type="ECO:0000313" key="18">
    <source>
        <dbReference type="Proteomes" id="UP000476176"/>
    </source>
</evidence>
<dbReference type="EMBL" id="QXGB01000142">
    <property type="protein sequence ID" value="KAE9228265.1"/>
    <property type="molecule type" value="Genomic_DNA"/>
</dbReference>
<evidence type="ECO:0000313" key="7">
    <source>
        <dbReference type="EMBL" id="KAE9148039.1"/>
    </source>
</evidence>
<dbReference type="Proteomes" id="UP000441208">
    <property type="component" value="Unassembled WGS sequence"/>
</dbReference>
<evidence type="ECO:0000313" key="19">
    <source>
        <dbReference type="Proteomes" id="UP000488956"/>
    </source>
</evidence>
<organism evidence="11 13">
    <name type="scientific">Phytophthora fragariae</name>
    <dbReference type="NCBI Taxonomy" id="53985"/>
    <lineage>
        <taxon>Eukaryota</taxon>
        <taxon>Sar</taxon>
        <taxon>Stramenopiles</taxon>
        <taxon>Oomycota</taxon>
        <taxon>Peronosporomycetes</taxon>
        <taxon>Peronosporales</taxon>
        <taxon>Peronosporaceae</taxon>
        <taxon>Phytophthora</taxon>
    </lineage>
</organism>
<protein>
    <recommendedName>
        <fullName evidence="20">RxLR effector protein</fullName>
    </recommendedName>
</protein>
<dbReference type="Proteomes" id="UP000440367">
    <property type="component" value="Unassembled WGS sequence"/>
</dbReference>
<dbReference type="EMBL" id="QXGE01000377">
    <property type="protein sequence ID" value="KAE9314263.1"/>
    <property type="molecule type" value="Genomic_DNA"/>
</dbReference>
<dbReference type="EMBL" id="QXFZ01000141">
    <property type="protein sequence ID" value="KAE9130633.1"/>
    <property type="molecule type" value="Genomic_DNA"/>
</dbReference>
<gene>
    <name evidence="11" type="ORF">PF001_g8352</name>
    <name evidence="10" type="ORF">PF002_g4507</name>
    <name evidence="9" type="ORF">PF004_g8311</name>
    <name evidence="8" type="ORF">PF005_g4391</name>
    <name evidence="7" type="ORF">PF006_g7348</name>
    <name evidence="6" type="ORF">PF007_g4425</name>
    <name evidence="5" type="ORF">PF010_g8602</name>
    <name evidence="4" type="ORF">PF011_g8209</name>
</gene>
<keyword evidence="2" id="KW-1133">Transmembrane helix</keyword>
<keyword evidence="3" id="KW-0732">Signal</keyword>
<comment type="caution">
    <text evidence="11">The sequence shown here is derived from an EMBL/GenBank/DDBJ whole genome shotgun (WGS) entry which is preliminary data.</text>
</comment>
<evidence type="ECO:0000256" key="1">
    <source>
        <dbReference type="SAM" id="MobiDB-lite"/>
    </source>
</evidence>
<feature type="chain" id="PRO_5036167438" description="RxLR effector protein" evidence="3">
    <location>
        <begin position="20"/>
        <end position="96"/>
    </location>
</feature>
<dbReference type="Proteomes" id="UP000488956">
    <property type="component" value="Unassembled WGS sequence"/>
</dbReference>
<feature type="transmembrane region" description="Helical" evidence="2">
    <location>
        <begin position="46"/>
        <end position="70"/>
    </location>
</feature>
<evidence type="ECO:0000313" key="10">
    <source>
        <dbReference type="EMBL" id="KAE9250982.1"/>
    </source>
</evidence>
<keyword evidence="2" id="KW-0812">Transmembrane</keyword>
<dbReference type="Proteomes" id="UP000433483">
    <property type="component" value="Unassembled WGS sequence"/>
</dbReference>
<dbReference type="AlphaFoldDB" id="A0A6A4DU13"/>
<evidence type="ECO:0000313" key="12">
    <source>
        <dbReference type="Proteomes" id="UP000433483"/>
    </source>
</evidence>
<feature type="signal peptide" evidence="3">
    <location>
        <begin position="1"/>
        <end position="19"/>
    </location>
</feature>
<evidence type="ECO:0000313" key="6">
    <source>
        <dbReference type="EMBL" id="KAE9130633.1"/>
    </source>
</evidence>
<evidence type="ECO:0000256" key="2">
    <source>
        <dbReference type="SAM" id="Phobius"/>
    </source>
</evidence>
<evidence type="ECO:0008006" key="20">
    <source>
        <dbReference type="Google" id="ProtNLM"/>
    </source>
</evidence>